<feature type="binding site" evidence="22">
    <location>
        <begin position="95"/>
        <end position="96"/>
    </location>
    <ligand>
        <name>ATP</name>
        <dbReference type="ChEBI" id="CHEBI:30616"/>
    </ligand>
</feature>
<keyword evidence="5" id="KW-1003">Cell membrane</keyword>
<reference evidence="25 26" key="1">
    <citation type="submission" date="2019-09" db="EMBL/GenBank/DDBJ databases">
        <title>Wenzhouxiangella sp. Genome sequencing and assembly.</title>
        <authorList>
            <person name="Zhang R."/>
        </authorList>
    </citation>
    <scope>NUCLEOTIDE SEQUENCE [LARGE SCALE GENOMIC DNA]</scope>
    <source>
        <strain evidence="25 26">W260</strain>
    </source>
</reference>
<evidence type="ECO:0000256" key="18">
    <source>
        <dbReference type="ARBA" id="ARBA00023209"/>
    </source>
</evidence>
<evidence type="ECO:0000256" key="20">
    <source>
        <dbReference type="PIRSR" id="PIRSR600829-1"/>
    </source>
</evidence>
<feature type="transmembrane region" description="Helical" evidence="24">
    <location>
        <begin position="97"/>
        <end position="118"/>
    </location>
</feature>
<dbReference type="PANTHER" id="PTHR34299">
    <property type="entry name" value="DIACYLGLYCEROL KINASE"/>
    <property type="match status" value="1"/>
</dbReference>
<evidence type="ECO:0000256" key="7">
    <source>
        <dbReference type="ARBA" id="ARBA00022519"/>
    </source>
</evidence>
<keyword evidence="10 23" id="KW-0479">Metal-binding</keyword>
<evidence type="ECO:0000256" key="22">
    <source>
        <dbReference type="PIRSR" id="PIRSR600829-3"/>
    </source>
</evidence>
<evidence type="ECO:0000256" key="19">
    <source>
        <dbReference type="ARBA" id="ARBA00023264"/>
    </source>
</evidence>
<evidence type="ECO:0000256" key="3">
    <source>
        <dbReference type="ARBA" id="ARBA00012133"/>
    </source>
</evidence>
<evidence type="ECO:0000256" key="23">
    <source>
        <dbReference type="PIRSR" id="PIRSR600829-4"/>
    </source>
</evidence>
<keyword evidence="18" id="KW-0594">Phospholipid biosynthesis</keyword>
<evidence type="ECO:0000256" key="14">
    <source>
        <dbReference type="ARBA" id="ARBA00022842"/>
    </source>
</evidence>
<evidence type="ECO:0000256" key="9">
    <source>
        <dbReference type="ARBA" id="ARBA00022692"/>
    </source>
</evidence>
<keyword evidence="16 24" id="KW-0443">Lipid metabolism</keyword>
<feature type="binding site" evidence="22">
    <location>
        <position position="17"/>
    </location>
    <ligand>
        <name>ATP</name>
        <dbReference type="ChEBI" id="CHEBI:30616"/>
    </ligand>
</feature>
<evidence type="ECO:0000256" key="6">
    <source>
        <dbReference type="ARBA" id="ARBA00022516"/>
    </source>
</evidence>
<comment type="caution">
    <text evidence="24">Lacks conserved residue(s) required for the propagation of feature annotation.</text>
</comment>
<dbReference type="GO" id="GO:0046872">
    <property type="term" value="F:metal ion binding"/>
    <property type="evidence" value="ECO:0007669"/>
    <property type="project" value="UniProtKB-KW"/>
</dbReference>
<evidence type="ECO:0000256" key="12">
    <source>
        <dbReference type="ARBA" id="ARBA00022777"/>
    </source>
</evidence>
<dbReference type="CDD" id="cd14264">
    <property type="entry name" value="DAGK_IM"/>
    <property type="match status" value="1"/>
</dbReference>
<dbReference type="Gene3D" id="1.10.287.3610">
    <property type="match status" value="1"/>
</dbReference>
<evidence type="ECO:0000256" key="8">
    <source>
        <dbReference type="ARBA" id="ARBA00022679"/>
    </source>
</evidence>
<comment type="function">
    <text evidence="24">Catalyzes the ATP-dependent phosphorylation of sn-l,2-diacylglycerol (DAG) to phosphatidic acid. Involved in the recycling of diacylglycerol produced as a by-product during membrane-derived oligosaccharide (MDO) biosynthesis.</text>
</comment>
<gene>
    <name evidence="25" type="ORF">F3N42_11295</name>
</gene>
<dbReference type="GO" id="GO:0005524">
    <property type="term" value="F:ATP binding"/>
    <property type="evidence" value="ECO:0007669"/>
    <property type="project" value="UniProtKB-KW"/>
</dbReference>
<keyword evidence="6" id="KW-0444">Lipid biosynthesis</keyword>
<protein>
    <recommendedName>
        <fullName evidence="4 24">Diacylglycerol kinase</fullName>
        <ecNumber evidence="3 24">2.7.1.107</ecNumber>
    </recommendedName>
</protein>
<feature type="active site" description="Proton acceptor" evidence="20">
    <location>
        <position position="70"/>
    </location>
</feature>
<evidence type="ECO:0000256" key="24">
    <source>
        <dbReference type="RuleBase" id="RU363065"/>
    </source>
</evidence>
<name>A0A5N0T7Q6_9GAMM</name>
<dbReference type="PROSITE" id="PS01069">
    <property type="entry name" value="DAGK_PROKAR"/>
    <property type="match status" value="1"/>
</dbReference>
<feature type="binding site" evidence="21">
    <location>
        <begin position="113"/>
        <end position="118"/>
    </location>
    <ligand>
        <name>substrate</name>
    </ligand>
</feature>
<evidence type="ECO:0000256" key="16">
    <source>
        <dbReference type="ARBA" id="ARBA00023098"/>
    </source>
</evidence>
<dbReference type="Proteomes" id="UP000325372">
    <property type="component" value="Unassembled WGS sequence"/>
</dbReference>
<organism evidence="25 26">
    <name type="scientific">Marinihelvus fidelis</name>
    <dbReference type="NCBI Taxonomy" id="2613842"/>
    <lineage>
        <taxon>Bacteria</taxon>
        <taxon>Pseudomonadati</taxon>
        <taxon>Pseudomonadota</taxon>
        <taxon>Gammaproteobacteria</taxon>
        <taxon>Chromatiales</taxon>
        <taxon>Wenzhouxiangellaceae</taxon>
        <taxon>Marinihelvus</taxon>
    </lineage>
</organism>
<dbReference type="EC" id="2.7.1.107" evidence="3 24"/>
<dbReference type="GO" id="GO:0005886">
    <property type="term" value="C:plasma membrane"/>
    <property type="evidence" value="ECO:0007669"/>
    <property type="project" value="UniProtKB-SubCell"/>
</dbReference>
<feature type="binding site" evidence="23">
    <location>
        <position position="77"/>
    </location>
    <ligand>
        <name>a divalent metal cation</name>
        <dbReference type="ChEBI" id="CHEBI:60240"/>
    </ligand>
</feature>
<feature type="binding site" evidence="22">
    <location>
        <position position="10"/>
    </location>
    <ligand>
        <name>ATP</name>
        <dbReference type="ChEBI" id="CHEBI:30616"/>
    </ligand>
</feature>
<dbReference type="EMBL" id="VYXP01000006">
    <property type="protein sequence ID" value="KAA9130932.1"/>
    <property type="molecule type" value="Genomic_DNA"/>
</dbReference>
<accession>A0A5N0T7Q6</accession>
<feature type="binding site" evidence="23">
    <location>
        <position position="29"/>
    </location>
    <ligand>
        <name>a divalent metal cation</name>
        <dbReference type="ChEBI" id="CHEBI:60240"/>
    </ligand>
</feature>
<keyword evidence="13 22" id="KW-0067">ATP-binding</keyword>
<dbReference type="PANTHER" id="PTHR34299:SF1">
    <property type="entry name" value="DIACYLGLYCEROL KINASE"/>
    <property type="match status" value="1"/>
</dbReference>
<feature type="binding site" evidence="22">
    <location>
        <position position="29"/>
    </location>
    <ligand>
        <name>ATP</name>
        <dbReference type="ChEBI" id="CHEBI:30616"/>
    </ligand>
</feature>
<comment type="similarity">
    <text evidence="2 24">Belongs to the bacterial diacylglycerol kinase family.</text>
</comment>
<feature type="transmembrane region" description="Helical" evidence="24">
    <location>
        <begin position="30"/>
        <end position="50"/>
    </location>
</feature>
<evidence type="ECO:0000256" key="15">
    <source>
        <dbReference type="ARBA" id="ARBA00022989"/>
    </source>
</evidence>
<dbReference type="InterPro" id="IPR033718">
    <property type="entry name" value="DAGK_prok"/>
</dbReference>
<evidence type="ECO:0000256" key="10">
    <source>
        <dbReference type="ARBA" id="ARBA00022723"/>
    </source>
</evidence>
<dbReference type="GO" id="GO:0006654">
    <property type="term" value="P:phosphatidic acid biosynthetic process"/>
    <property type="evidence" value="ECO:0007669"/>
    <property type="project" value="InterPro"/>
</dbReference>
<comment type="cofactor">
    <cofactor evidence="23">
        <name>Mg(2+)</name>
        <dbReference type="ChEBI" id="CHEBI:18420"/>
    </cofactor>
    <text evidence="23">Mn(2+), Zn(2+), Cd(2+) and Co(2+) support activity to lesser extents.</text>
</comment>
<dbReference type="AlphaFoldDB" id="A0A5N0T7Q6"/>
<evidence type="ECO:0000256" key="13">
    <source>
        <dbReference type="ARBA" id="ARBA00022840"/>
    </source>
</evidence>
<keyword evidence="26" id="KW-1185">Reference proteome</keyword>
<feature type="binding site" evidence="21">
    <location>
        <position position="70"/>
    </location>
    <ligand>
        <name>substrate</name>
    </ligand>
</feature>
<dbReference type="Pfam" id="PF01219">
    <property type="entry name" value="DAGK_prokar"/>
    <property type="match status" value="1"/>
</dbReference>
<comment type="caution">
    <text evidence="25">The sequence shown here is derived from an EMBL/GenBank/DDBJ whole genome shotgun (WGS) entry which is preliminary data.</text>
</comment>
<feature type="binding site" evidence="21">
    <location>
        <position position="10"/>
    </location>
    <ligand>
        <name>substrate</name>
    </ligand>
</feature>
<evidence type="ECO:0000256" key="1">
    <source>
        <dbReference type="ARBA" id="ARBA00004429"/>
    </source>
</evidence>
<dbReference type="GO" id="GO:0004143">
    <property type="term" value="F:ATP-dependent diacylglycerol kinase activity"/>
    <property type="evidence" value="ECO:0007669"/>
    <property type="project" value="UniProtKB-EC"/>
</dbReference>
<evidence type="ECO:0000256" key="21">
    <source>
        <dbReference type="PIRSR" id="PIRSR600829-2"/>
    </source>
</evidence>
<evidence type="ECO:0000256" key="17">
    <source>
        <dbReference type="ARBA" id="ARBA00023136"/>
    </source>
</evidence>
<comment type="subcellular location">
    <subcellularLocation>
        <location evidence="1 24">Cell inner membrane</location>
        <topology evidence="1 24">Multi-pass membrane protein</topology>
    </subcellularLocation>
</comment>
<evidence type="ECO:0000256" key="4">
    <source>
        <dbReference type="ARBA" id="ARBA00017575"/>
    </source>
</evidence>
<proteinExistence type="inferred from homology"/>
<keyword evidence="11 22" id="KW-0547">Nucleotide-binding</keyword>
<keyword evidence="8 24" id="KW-0808">Transferase</keyword>
<evidence type="ECO:0000313" key="25">
    <source>
        <dbReference type="EMBL" id="KAA9130932.1"/>
    </source>
</evidence>
<evidence type="ECO:0000256" key="2">
    <source>
        <dbReference type="ARBA" id="ARBA00005967"/>
    </source>
</evidence>
<feature type="binding site" evidence="21">
    <location>
        <position position="99"/>
    </location>
    <ligand>
        <name>substrate</name>
    </ligand>
</feature>
<keyword evidence="19 24" id="KW-1208">Phospholipid metabolism</keyword>
<keyword evidence="9 24" id="KW-0812">Transmembrane</keyword>
<keyword evidence="17 24" id="KW-0472">Membrane</keyword>
<dbReference type="InterPro" id="IPR000829">
    <property type="entry name" value="DAGK"/>
</dbReference>
<dbReference type="RefSeq" id="WP_150864570.1">
    <property type="nucleotide sequence ID" value="NZ_VYXP01000006.1"/>
</dbReference>
<feature type="binding site" evidence="21">
    <location>
        <begin position="31"/>
        <end position="35"/>
    </location>
    <ligand>
        <name>substrate</name>
    </ligand>
</feature>
<sequence>MKPGKTGISRIIDATGYSMKGLRATWVSEAAFRQEVLLAVVLLPLSFWLATTPVQWVILVAPLMLMLIVELLNSAVEAVVDRISDAHHELSGRAKDMGSAAVLLSLILLASSWGAIAWERFHGFA</sequence>
<keyword evidence="7 24" id="KW-0997">Cell inner membrane</keyword>
<feature type="binding site" evidence="22">
    <location>
        <position position="77"/>
    </location>
    <ligand>
        <name>ATP</name>
        <dbReference type="ChEBI" id="CHEBI:30616"/>
    </ligand>
</feature>
<evidence type="ECO:0000256" key="5">
    <source>
        <dbReference type="ARBA" id="ARBA00022475"/>
    </source>
</evidence>
<dbReference type="InterPro" id="IPR036945">
    <property type="entry name" value="DAGK_sf"/>
</dbReference>
<feature type="binding site" evidence="21">
    <location>
        <begin position="23"/>
        <end position="26"/>
    </location>
    <ligand>
        <name>substrate</name>
    </ligand>
</feature>
<keyword evidence="15 24" id="KW-1133">Transmembrane helix</keyword>
<keyword evidence="12 24" id="KW-0418">Kinase</keyword>
<evidence type="ECO:0000313" key="26">
    <source>
        <dbReference type="Proteomes" id="UP000325372"/>
    </source>
</evidence>
<comment type="catalytic activity">
    <reaction evidence="24">
        <text>a 1,2-diacyl-sn-glycerol + ATP = a 1,2-diacyl-sn-glycero-3-phosphate + ADP + H(+)</text>
        <dbReference type="Rhea" id="RHEA:10272"/>
        <dbReference type="ChEBI" id="CHEBI:15378"/>
        <dbReference type="ChEBI" id="CHEBI:17815"/>
        <dbReference type="ChEBI" id="CHEBI:30616"/>
        <dbReference type="ChEBI" id="CHEBI:58608"/>
        <dbReference type="ChEBI" id="CHEBI:456216"/>
        <dbReference type="EC" id="2.7.1.107"/>
    </reaction>
</comment>
<evidence type="ECO:0000256" key="11">
    <source>
        <dbReference type="ARBA" id="ARBA00022741"/>
    </source>
</evidence>
<keyword evidence="14 23" id="KW-0460">Magnesium</keyword>